<accession>A0ABT7LYW3</accession>
<dbReference type="RefSeq" id="WP_286004419.1">
    <property type="nucleotide sequence ID" value="NZ_JASVEJ010000026.1"/>
</dbReference>
<dbReference type="Gene3D" id="1.20.1220.20">
    <property type="entry name" value="Uncharcterised protein PF01724"/>
    <property type="match status" value="1"/>
</dbReference>
<comment type="caution">
    <text evidence="1">The sequence shown here is derived from an EMBL/GenBank/DDBJ whole genome shotgun (WGS) entry which is preliminary data.</text>
</comment>
<evidence type="ECO:0000313" key="1">
    <source>
        <dbReference type="EMBL" id="MDL5057207.1"/>
    </source>
</evidence>
<dbReference type="PANTHER" id="PTHR34235">
    <property type="entry name" value="SLR1203 PROTEIN-RELATED"/>
    <property type="match status" value="1"/>
</dbReference>
<keyword evidence="2" id="KW-1185">Reference proteome</keyword>
<organism evidence="1 2">
    <name type="scientific">Geitlerinema calcuttense NRMC-F 0142</name>
    <dbReference type="NCBI Taxonomy" id="2922238"/>
    <lineage>
        <taxon>Bacteria</taxon>
        <taxon>Bacillati</taxon>
        <taxon>Cyanobacteriota</taxon>
        <taxon>Cyanophyceae</taxon>
        <taxon>Geitlerinematales</taxon>
        <taxon>Geitlerinemataceae</taxon>
        <taxon>Geitlerinema</taxon>
    </lineage>
</organism>
<sequence length="154" mass="18111">MHPQLSVNSHKILYETDFYLWLSVTAQLLHQGDFTAIDIDSLIEEIEGMARKEKQALKSNLRILLMHLLKWQYQAEKQTNSWRFTIREHRKRIIDLLKDSPSLKPYYLDIFAESYQDARELAADETDLSLDTFSVNSPFTPEEALSEDYLPNFL</sequence>
<dbReference type="PANTHER" id="PTHR34235:SF3">
    <property type="entry name" value="SLR1203 PROTEIN"/>
    <property type="match status" value="1"/>
</dbReference>
<gene>
    <name evidence="1" type="ORF">QQ055_06975</name>
</gene>
<protein>
    <submittedName>
        <fullName evidence="1">DUF29 domain-containing protein</fullName>
    </submittedName>
</protein>
<dbReference type="InterPro" id="IPR002636">
    <property type="entry name" value="DUF29"/>
</dbReference>
<proteinExistence type="predicted"/>
<dbReference type="Pfam" id="PF01724">
    <property type="entry name" value="DUF29"/>
    <property type="match status" value="1"/>
</dbReference>
<dbReference type="Proteomes" id="UP001230986">
    <property type="component" value="Unassembled WGS sequence"/>
</dbReference>
<evidence type="ECO:0000313" key="2">
    <source>
        <dbReference type="Proteomes" id="UP001230986"/>
    </source>
</evidence>
<name>A0ABT7LYW3_9CYAN</name>
<dbReference type="EMBL" id="JASVEJ010000026">
    <property type="protein sequence ID" value="MDL5057207.1"/>
    <property type="molecule type" value="Genomic_DNA"/>
</dbReference>
<reference evidence="1 2" key="1">
    <citation type="submission" date="2023-06" db="EMBL/GenBank/DDBJ databases">
        <title>Whole genome sequence of Oscillatoria calcuttensis NRMC-F 0142.</title>
        <authorList>
            <person name="Shakena Fathima T."/>
            <person name="Muralitharan G."/>
            <person name="Thajuddin N."/>
        </authorList>
    </citation>
    <scope>NUCLEOTIDE SEQUENCE [LARGE SCALE GENOMIC DNA]</scope>
    <source>
        <strain evidence="1 2">NRMC-F 0142</strain>
    </source>
</reference>